<dbReference type="RefSeq" id="XP_004354460.1">
    <property type="nucleotide sequence ID" value="XM_004354408.1"/>
</dbReference>
<dbReference type="KEGG" id="dfa:DFA_10560"/>
<name>F4QAJ9_CACFS</name>
<dbReference type="GeneID" id="14867523"/>
<gene>
    <name evidence="1" type="ORF">DFA_10560</name>
</gene>
<dbReference type="SUPFAM" id="SSF52047">
    <property type="entry name" value="RNI-like"/>
    <property type="match status" value="1"/>
</dbReference>
<organism evidence="1 2">
    <name type="scientific">Cavenderia fasciculata</name>
    <name type="common">Slime mold</name>
    <name type="synonym">Dictyostelium fasciculatum</name>
    <dbReference type="NCBI Taxonomy" id="261658"/>
    <lineage>
        <taxon>Eukaryota</taxon>
        <taxon>Amoebozoa</taxon>
        <taxon>Evosea</taxon>
        <taxon>Eumycetozoa</taxon>
        <taxon>Dictyostelia</taxon>
        <taxon>Acytosteliales</taxon>
        <taxon>Cavenderiaceae</taxon>
        <taxon>Cavenderia</taxon>
    </lineage>
</organism>
<sequence>MDTPLKRIAILITGPSFNINVTQCTKLQSLWIQSAGYNVDFKSFYNLPPTMTSLRLINVFASTANKTLPLYKELSGWNNLATLELQGLGLVGPLDEQYFKIPYLSILNLNYNSLISLTLPI</sequence>
<dbReference type="Gene3D" id="3.80.10.10">
    <property type="entry name" value="Ribonuclease Inhibitor"/>
    <property type="match status" value="1"/>
</dbReference>
<evidence type="ECO:0000313" key="2">
    <source>
        <dbReference type="Proteomes" id="UP000007797"/>
    </source>
</evidence>
<protein>
    <recommendedName>
        <fullName evidence="3">Leucine-rich repeat-containing protein</fullName>
    </recommendedName>
</protein>
<dbReference type="EMBL" id="GL883026">
    <property type="protein sequence ID" value="EGG15718.1"/>
    <property type="molecule type" value="Genomic_DNA"/>
</dbReference>
<reference evidence="2" key="1">
    <citation type="journal article" date="2011" name="Genome Res.">
        <title>Phylogeny-wide analysis of social amoeba genomes highlights ancient origins for complex intercellular communication.</title>
        <authorList>
            <person name="Heidel A.J."/>
            <person name="Lawal H.M."/>
            <person name="Felder M."/>
            <person name="Schilde C."/>
            <person name="Helps N.R."/>
            <person name="Tunggal B."/>
            <person name="Rivero F."/>
            <person name="John U."/>
            <person name="Schleicher M."/>
            <person name="Eichinger L."/>
            <person name="Platzer M."/>
            <person name="Noegel A.A."/>
            <person name="Schaap P."/>
            <person name="Gloeckner G."/>
        </authorList>
    </citation>
    <scope>NUCLEOTIDE SEQUENCE [LARGE SCALE GENOMIC DNA]</scope>
    <source>
        <strain evidence="2">SH3</strain>
    </source>
</reference>
<dbReference type="AlphaFoldDB" id="F4QAJ9"/>
<evidence type="ECO:0000313" key="1">
    <source>
        <dbReference type="EMBL" id="EGG15718.1"/>
    </source>
</evidence>
<dbReference type="InterPro" id="IPR032675">
    <property type="entry name" value="LRR_dom_sf"/>
</dbReference>
<evidence type="ECO:0008006" key="3">
    <source>
        <dbReference type="Google" id="ProtNLM"/>
    </source>
</evidence>
<dbReference type="Proteomes" id="UP000007797">
    <property type="component" value="Unassembled WGS sequence"/>
</dbReference>
<proteinExistence type="predicted"/>
<accession>F4QAJ9</accession>
<keyword evidence="2" id="KW-1185">Reference proteome</keyword>